<protein>
    <submittedName>
        <fullName evidence="1">Uncharacterized protein</fullName>
    </submittedName>
</protein>
<organism evidence="1 2">
    <name type="scientific">Ensete ventricosum</name>
    <name type="common">Abyssinian banana</name>
    <name type="synonym">Musa ensete</name>
    <dbReference type="NCBI Taxonomy" id="4639"/>
    <lineage>
        <taxon>Eukaryota</taxon>
        <taxon>Viridiplantae</taxon>
        <taxon>Streptophyta</taxon>
        <taxon>Embryophyta</taxon>
        <taxon>Tracheophyta</taxon>
        <taxon>Spermatophyta</taxon>
        <taxon>Magnoliopsida</taxon>
        <taxon>Liliopsida</taxon>
        <taxon>Zingiberales</taxon>
        <taxon>Musaceae</taxon>
        <taxon>Ensete</taxon>
    </lineage>
</organism>
<dbReference type="EMBL" id="JAQQAF010000003">
    <property type="protein sequence ID" value="KAJ8497953.1"/>
    <property type="molecule type" value="Genomic_DNA"/>
</dbReference>
<dbReference type="AlphaFoldDB" id="A0AAV8RGP1"/>
<gene>
    <name evidence="1" type="ORF">OPV22_008505</name>
</gene>
<evidence type="ECO:0000313" key="2">
    <source>
        <dbReference type="Proteomes" id="UP001222027"/>
    </source>
</evidence>
<reference evidence="1 2" key="1">
    <citation type="submission" date="2022-12" db="EMBL/GenBank/DDBJ databases">
        <title>Chromosome-scale assembly of the Ensete ventricosum genome.</title>
        <authorList>
            <person name="Dussert Y."/>
            <person name="Stocks J."/>
            <person name="Wendawek A."/>
            <person name="Woldeyes F."/>
            <person name="Nichols R.A."/>
            <person name="Borrell J.S."/>
        </authorList>
    </citation>
    <scope>NUCLEOTIDE SEQUENCE [LARGE SCALE GENOMIC DNA]</scope>
    <source>
        <strain evidence="2">cv. Maze</strain>
        <tissue evidence="1">Seeds</tissue>
    </source>
</reference>
<dbReference type="Proteomes" id="UP001222027">
    <property type="component" value="Unassembled WGS sequence"/>
</dbReference>
<name>A0AAV8RGP1_ENSVE</name>
<evidence type="ECO:0000313" key="1">
    <source>
        <dbReference type="EMBL" id="KAJ8497953.1"/>
    </source>
</evidence>
<proteinExistence type="predicted"/>
<comment type="caution">
    <text evidence="1">The sequence shown here is derived from an EMBL/GenBank/DDBJ whole genome shotgun (WGS) entry which is preliminary data.</text>
</comment>
<accession>A0AAV8RGP1</accession>
<sequence>MLGPLGWLVVFAGPSNDGALPRRNHLAQGIADVPWRSCVPVYPVFFWQIYEFVVFLMVSLDPFSGAYDNVSWIRSSVDDYSCSMDFVDRTEGADDFFHLGSIDSLCASGGDLIGV</sequence>
<keyword evidence="2" id="KW-1185">Reference proteome</keyword>